<proteinExistence type="predicted"/>
<dbReference type="AlphaFoldDB" id="A0A1G7BRI0"/>
<accession>A0A1G7BRI0</accession>
<sequence length="62" mass="7627">MISTPFEEDHKATQRRYPLCPKCKTELDNRISRGFLVKNVLFFLPLKRYICYKCQRKRYVFH</sequence>
<evidence type="ECO:0000313" key="2">
    <source>
        <dbReference type="Proteomes" id="UP000199072"/>
    </source>
</evidence>
<evidence type="ECO:0000313" key="1">
    <source>
        <dbReference type="EMBL" id="SDE28805.1"/>
    </source>
</evidence>
<dbReference type="Proteomes" id="UP000199072">
    <property type="component" value="Unassembled WGS sequence"/>
</dbReference>
<reference evidence="1 2" key="1">
    <citation type="submission" date="2016-10" db="EMBL/GenBank/DDBJ databases">
        <authorList>
            <person name="de Groot N.N."/>
        </authorList>
    </citation>
    <scope>NUCLEOTIDE SEQUENCE [LARGE SCALE GENOMIC DNA]</scope>
    <source>
        <strain evidence="1 2">47C3B</strain>
    </source>
</reference>
<gene>
    <name evidence="1" type="ORF">SAMN05216464_105106</name>
</gene>
<keyword evidence="2" id="KW-1185">Reference proteome</keyword>
<dbReference type="EMBL" id="FNAI01000005">
    <property type="protein sequence ID" value="SDE28805.1"/>
    <property type="molecule type" value="Genomic_DNA"/>
</dbReference>
<organism evidence="1 2">
    <name type="scientific">Mucilaginibacter pineti</name>
    <dbReference type="NCBI Taxonomy" id="1391627"/>
    <lineage>
        <taxon>Bacteria</taxon>
        <taxon>Pseudomonadati</taxon>
        <taxon>Bacteroidota</taxon>
        <taxon>Sphingobacteriia</taxon>
        <taxon>Sphingobacteriales</taxon>
        <taxon>Sphingobacteriaceae</taxon>
        <taxon>Mucilaginibacter</taxon>
    </lineage>
</organism>
<name>A0A1G7BRI0_9SPHI</name>
<protein>
    <submittedName>
        <fullName evidence="1">Uncharacterized protein</fullName>
    </submittedName>
</protein>